<dbReference type="EMBL" id="SZYD01000017">
    <property type="protein sequence ID" value="KAD3067065.1"/>
    <property type="molecule type" value="Genomic_DNA"/>
</dbReference>
<dbReference type="GO" id="GO:0004739">
    <property type="term" value="F:pyruvate dehydrogenase (acetyl-transferring) activity"/>
    <property type="evidence" value="ECO:0007669"/>
    <property type="project" value="TreeGrafter"/>
</dbReference>
<evidence type="ECO:0000313" key="5">
    <source>
        <dbReference type="Proteomes" id="UP000326396"/>
    </source>
</evidence>
<organism evidence="4 5">
    <name type="scientific">Mikania micrantha</name>
    <name type="common">bitter vine</name>
    <dbReference type="NCBI Taxonomy" id="192012"/>
    <lineage>
        <taxon>Eukaryota</taxon>
        <taxon>Viridiplantae</taxon>
        <taxon>Streptophyta</taxon>
        <taxon>Embryophyta</taxon>
        <taxon>Tracheophyta</taxon>
        <taxon>Spermatophyta</taxon>
        <taxon>Magnoliopsida</taxon>
        <taxon>eudicotyledons</taxon>
        <taxon>Gunneridae</taxon>
        <taxon>Pentapetalae</taxon>
        <taxon>asterids</taxon>
        <taxon>campanulids</taxon>
        <taxon>Asterales</taxon>
        <taxon>Asteraceae</taxon>
        <taxon>Asteroideae</taxon>
        <taxon>Heliantheae alliance</taxon>
        <taxon>Eupatorieae</taxon>
        <taxon>Mikania</taxon>
    </lineage>
</organism>
<dbReference type="Proteomes" id="UP000326396">
    <property type="component" value="Linkage Group LG7"/>
</dbReference>
<comment type="caution">
    <text evidence="4">The sequence shown here is derived from an EMBL/GenBank/DDBJ whole genome shotgun (WGS) entry which is preliminary data.</text>
</comment>
<name>A0A5N6LZL0_9ASTR</name>
<reference evidence="4 5" key="1">
    <citation type="submission" date="2019-05" db="EMBL/GenBank/DDBJ databases">
        <title>Mikania micrantha, genome provides insights into the molecular mechanism of rapid growth.</title>
        <authorList>
            <person name="Liu B."/>
        </authorList>
    </citation>
    <scope>NUCLEOTIDE SEQUENCE [LARGE SCALE GENOMIC DNA]</scope>
    <source>
        <strain evidence="4">NLD-2019</strain>
        <tissue evidence="4">Leaf</tissue>
    </source>
</reference>
<feature type="compositionally biased region" description="Pro residues" evidence="3">
    <location>
        <begin position="1"/>
        <end position="10"/>
    </location>
</feature>
<keyword evidence="2" id="KW-0786">Thiamine pyrophosphate</keyword>
<sequence length="114" mass="12517">MTPPQSPSKPSPLHRSQLRASIETVDTTPKELMTFFTDMALMRRQEVMSIGMEAAIMKKDCIITTYAEPMGRQAGYSKEKGGWTHFVKKDGCFYGGHVIVGAKVSLGCGLAFAQ</sequence>
<dbReference type="Gene3D" id="3.40.50.970">
    <property type="match status" value="1"/>
</dbReference>
<dbReference type="InterPro" id="IPR050642">
    <property type="entry name" value="PDH_E1_Alpha_Subunit"/>
</dbReference>
<comment type="cofactor">
    <cofactor evidence="1">
        <name>thiamine diphosphate</name>
        <dbReference type="ChEBI" id="CHEBI:58937"/>
    </cofactor>
</comment>
<evidence type="ECO:0000313" key="4">
    <source>
        <dbReference type="EMBL" id="KAD3067065.1"/>
    </source>
</evidence>
<dbReference type="SUPFAM" id="SSF52518">
    <property type="entry name" value="Thiamin diphosphate-binding fold (THDP-binding)"/>
    <property type="match status" value="1"/>
</dbReference>
<dbReference type="InterPro" id="IPR029061">
    <property type="entry name" value="THDP-binding"/>
</dbReference>
<dbReference type="AlphaFoldDB" id="A0A5N6LZL0"/>
<feature type="region of interest" description="Disordered" evidence="3">
    <location>
        <begin position="1"/>
        <end position="21"/>
    </location>
</feature>
<dbReference type="GO" id="GO:0006086">
    <property type="term" value="P:pyruvate decarboxylation to acetyl-CoA"/>
    <property type="evidence" value="ECO:0007669"/>
    <property type="project" value="TreeGrafter"/>
</dbReference>
<accession>A0A5N6LZL0</accession>
<evidence type="ECO:0000256" key="1">
    <source>
        <dbReference type="ARBA" id="ARBA00001964"/>
    </source>
</evidence>
<protein>
    <recommendedName>
        <fullName evidence="6">Dehydrogenase E1 component domain-containing protein</fullName>
    </recommendedName>
</protein>
<evidence type="ECO:0008006" key="6">
    <source>
        <dbReference type="Google" id="ProtNLM"/>
    </source>
</evidence>
<gene>
    <name evidence="4" type="ORF">E3N88_34945</name>
</gene>
<evidence type="ECO:0000256" key="3">
    <source>
        <dbReference type="SAM" id="MobiDB-lite"/>
    </source>
</evidence>
<keyword evidence="5" id="KW-1185">Reference proteome</keyword>
<dbReference type="OrthoDB" id="10256198at2759"/>
<dbReference type="PANTHER" id="PTHR11516">
    <property type="entry name" value="PYRUVATE DEHYDROGENASE E1 COMPONENT, ALPHA SUBUNIT BACTERIAL AND ORGANELLAR"/>
    <property type="match status" value="1"/>
</dbReference>
<dbReference type="PANTHER" id="PTHR11516:SF60">
    <property type="entry name" value="PYRUVATE DEHYDROGENASE E1 COMPONENT SUBUNIT ALPHA"/>
    <property type="match status" value="1"/>
</dbReference>
<evidence type="ECO:0000256" key="2">
    <source>
        <dbReference type="ARBA" id="ARBA00023052"/>
    </source>
</evidence>
<proteinExistence type="predicted"/>